<dbReference type="AlphaFoldDB" id="A0AAW2UQ66"/>
<accession>A0AAW2UQ66</accession>
<organism evidence="1">
    <name type="scientific">Sesamum radiatum</name>
    <name type="common">Black benniseed</name>
    <dbReference type="NCBI Taxonomy" id="300843"/>
    <lineage>
        <taxon>Eukaryota</taxon>
        <taxon>Viridiplantae</taxon>
        <taxon>Streptophyta</taxon>
        <taxon>Embryophyta</taxon>
        <taxon>Tracheophyta</taxon>
        <taxon>Spermatophyta</taxon>
        <taxon>Magnoliopsida</taxon>
        <taxon>eudicotyledons</taxon>
        <taxon>Gunneridae</taxon>
        <taxon>Pentapetalae</taxon>
        <taxon>asterids</taxon>
        <taxon>lamiids</taxon>
        <taxon>Lamiales</taxon>
        <taxon>Pedaliaceae</taxon>
        <taxon>Sesamum</taxon>
    </lineage>
</organism>
<name>A0AAW2UQ66_SESRA</name>
<dbReference type="EMBL" id="JACGWJ010000005">
    <property type="protein sequence ID" value="KAL0419048.1"/>
    <property type="molecule type" value="Genomic_DNA"/>
</dbReference>
<gene>
    <name evidence="1" type="ORF">Sradi_1318300</name>
</gene>
<reference evidence="1" key="1">
    <citation type="submission" date="2020-06" db="EMBL/GenBank/DDBJ databases">
        <authorList>
            <person name="Li T."/>
            <person name="Hu X."/>
            <person name="Zhang T."/>
            <person name="Song X."/>
            <person name="Zhang H."/>
            <person name="Dai N."/>
            <person name="Sheng W."/>
            <person name="Hou X."/>
            <person name="Wei L."/>
        </authorList>
    </citation>
    <scope>NUCLEOTIDE SEQUENCE</scope>
    <source>
        <strain evidence="1">G02</strain>
        <tissue evidence="1">Leaf</tissue>
    </source>
</reference>
<proteinExistence type="predicted"/>
<sequence>MEASGSAHGFQIVPSAPLALASRAMAPGTSRPIGLLTECPRHRTFSRGLLPALLWTIQQMITMDIKDQMLTLASIRLVTLLEGGRVPLPLYR</sequence>
<protein>
    <submittedName>
        <fullName evidence="1">Uncharacterized protein</fullName>
    </submittedName>
</protein>
<reference evidence="1" key="2">
    <citation type="journal article" date="2024" name="Plant">
        <title>Genomic evolution and insights into agronomic trait innovations of Sesamum species.</title>
        <authorList>
            <person name="Miao H."/>
            <person name="Wang L."/>
            <person name="Qu L."/>
            <person name="Liu H."/>
            <person name="Sun Y."/>
            <person name="Le M."/>
            <person name="Wang Q."/>
            <person name="Wei S."/>
            <person name="Zheng Y."/>
            <person name="Lin W."/>
            <person name="Duan Y."/>
            <person name="Cao H."/>
            <person name="Xiong S."/>
            <person name="Wang X."/>
            <person name="Wei L."/>
            <person name="Li C."/>
            <person name="Ma Q."/>
            <person name="Ju M."/>
            <person name="Zhao R."/>
            <person name="Li G."/>
            <person name="Mu C."/>
            <person name="Tian Q."/>
            <person name="Mei H."/>
            <person name="Zhang T."/>
            <person name="Gao T."/>
            <person name="Zhang H."/>
        </authorList>
    </citation>
    <scope>NUCLEOTIDE SEQUENCE</scope>
    <source>
        <strain evidence="1">G02</strain>
    </source>
</reference>
<comment type="caution">
    <text evidence="1">The sequence shown here is derived from an EMBL/GenBank/DDBJ whole genome shotgun (WGS) entry which is preliminary data.</text>
</comment>
<evidence type="ECO:0000313" key="1">
    <source>
        <dbReference type="EMBL" id="KAL0419048.1"/>
    </source>
</evidence>